<evidence type="ECO:0000256" key="2">
    <source>
        <dbReference type="ARBA" id="ARBA00001946"/>
    </source>
</evidence>
<keyword evidence="12" id="KW-1185">Reference proteome</keyword>
<keyword evidence="7 10" id="KW-0378">Hydrolase</keyword>
<dbReference type="RefSeq" id="WP_173290321.1">
    <property type="nucleotide sequence ID" value="NZ_AP021888.1"/>
</dbReference>
<evidence type="ECO:0000256" key="10">
    <source>
        <dbReference type="HAMAP-Rule" id="MF_00495"/>
    </source>
</evidence>
<dbReference type="GO" id="GO:0046295">
    <property type="term" value="P:glycolate biosynthetic process"/>
    <property type="evidence" value="ECO:0007669"/>
    <property type="project" value="UniProtKB-UniRule"/>
</dbReference>
<evidence type="ECO:0000256" key="4">
    <source>
        <dbReference type="ARBA" id="ARBA00006171"/>
    </source>
</evidence>
<comment type="catalytic activity">
    <reaction evidence="1 10">
        <text>2-phosphoglycolate + H2O = glycolate + phosphate</text>
        <dbReference type="Rhea" id="RHEA:14369"/>
        <dbReference type="ChEBI" id="CHEBI:15377"/>
        <dbReference type="ChEBI" id="CHEBI:29805"/>
        <dbReference type="ChEBI" id="CHEBI:43474"/>
        <dbReference type="ChEBI" id="CHEBI:58033"/>
        <dbReference type="EC" id="3.1.3.18"/>
    </reaction>
</comment>
<dbReference type="Gene3D" id="1.10.150.240">
    <property type="entry name" value="Putative phosphatase, domain 2"/>
    <property type="match status" value="1"/>
</dbReference>
<dbReference type="NCBIfam" id="TIGR01509">
    <property type="entry name" value="HAD-SF-IA-v3"/>
    <property type="match status" value="1"/>
</dbReference>
<evidence type="ECO:0000256" key="3">
    <source>
        <dbReference type="ARBA" id="ARBA00004818"/>
    </source>
</evidence>
<name>A0A6F8PKQ4_9GAMM</name>
<feature type="binding site" evidence="10">
    <location>
        <position position="12"/>
    </location>
    <ligand>
        <name>Mg(2+)</name>
        <dbReference type="ChEBI" id="CHEBI:18420"/>
    </ligand>
</feature>
<keyword evidence="6 10" id="KW-0479">Metal-binding</keyword>
<dbReference type="HAMAP" id="MF_00495">
    <property type="entry name" value="GPH_hydrolase_bact"/>
    <property type="match status" value="1"/>
</dbReference>
<gene>
    <name evidence="11" type="primary">gph1</name>
    <name evidence="11" type="ORF">THMIRHAT_04280</name>
</gene>
<dbReference type="PANTHER" id="PTHR43434">
    <property type="entry name" value="PHOSPHOGLYCOLATE PHOSPHATASE"/>
    <property type="match status" value="1"/>
</dbReference>
<dbReference type="SFLD" id="SFLDS00003">
    <property type="entry name" value="Haloacid_Dehalogenase"/>
    <property type="match status" value="1"/>
</dbReference>
<dbReference type="SFLD" id="SFLDG01129">
    <property type="entry name" value="C1.5:_HAD__Beta-PGM__Phosphata"/>
    <property type="match status" value="1"/>
</dbReference>
<dbReference type="Gene3D" id="3.40.50.1000">
    <property type="entry name" value="HAD superfamily/HAD-like"/>
    <property type="match status" value="1"/>
</dbReference>
<feature type="binding site" evidence="10">
    <location>
        <position position="175"/>
    </location>
    <ligand>
        <name>Mg(2+)</name>
        <dbReference type="ChEBI" id="CHEBI:18420"/>
    </ligand>
</feature>
<feature type="binding site" evidence="10">
    <location>
        <position position="14"/>
    </location>
    <ligand>
        <name>Mg(2+)</name>
        <dbReference type="ChEBI" id="CHEBI:18420"/>
    </ligand>
</feature>
<dbReference type="SUPFAM" id="SSF56784">
    <property type="entry name" value="HAD-like"/>
    <property type="match status" value="1"/>
</dbReference>
<comment type="similarity">
    <text evidence="4 10">Belongs to the HAD-like hydrolase superfamily. CbbY/CbbZ/Gph/YieH family.</text>
</comment>
<dbReference type="NCBIfam" id="TIGR01449">
    <property type="entry name" value="PGP_bact"/>
    <property type="match status" value="1"/>
</dbReference>
<dbReference type="InterPro" id="IPR023198">
    <property type="entry name" value="PGP-like_dom2"/>
</dbReference>
<dbReference type="GO" id="GO:0046872">
    <property type="term" value="F:metal ion binding"/>
    <property type="evidence" value="ECO:0007669"/>
    <property type="project" value="UniProtKB-KW"/>
</dbReference>
<dbReference type="EC" id="3.1.3.18" evidence="5 10"/>
<keyword evidence="8 10" id="KW-0460">Magnesium</keyword>
<dbReference type="NCBIfam" id="TIGR01549">
    <property type="entry name" value="HAD-SF-IA-v1"/>
    <property type="match status" value="1"/>
</dbReference>
<dbReference type="GO" id="GO:0008967">
    <property type="term" value="F:phosphoglycolate phosphatase activity"/>
    <property type="evidence" value="ECO:0007669"/>
    <property type="project" value="UniProtKB-UniRule"/>
</dbReference>
<evidence type="ECO:0000256" key="8">
    <source>
        <dbReference type="ARBA" id="ARBA00022842"/>
    </source>
</evidence>
<evidence type="ECO:0000256" key="5">
    <source>
        <dbReference type="ARBA" id="ARBA00013078"/>
    </source>
</evidence>
<comment type="pathway">
    <text evidence="3 10">Organic acid metabolism; glycolate biosynthesis; glycolate from 2-phosphoglycolate: step 1/1.</text>
</comment>
<protein>
    <recommendedName>
        <fullName evidence="5 10">Phosphoglycolate phosphatase</fullName>
        <shortName evidence="10">PGP</shortName>
        <shortName evidence="10">PGPase</shortName>
        <ecNumber evidence="5 10">3.1.3.18</ecNumber>
    </recommendedName>
</protein>
<dbReference type="PANTHER" id="PTHR43434:SF1">
    <property type="entry name" value="PHOSPHOGLYCOLATE PHOSPHATASE"/>
    <property type="match status" value="1"/>
</dbReference>
<dbReference type="PRINTS" id="PR00413">
    <property type="entry name" value="HADHALOGNASE"/>
</dbReference>
<dbReference type="Proteomes" id="UP000501466">
    <property type="component" value="Chromosome"/>
</dbReference>
<dbReference type="InterPro" id="IPR023214">
    <property type="entry name" value="HAD_sf"/>
</dbReference>
<proteinExistence type="inferred from homology"/>
<evidence type="ECO:0000256" key="7">
    <source>
        <dbReference type="ARBA" id="ARBA00022801"/>
    </source>
</evidence>
<reference evidence="12" key="1">
    <citation type="submission" date="2019-11" db="EMBL/GenBank/DDBJ databases">
        <title>Isolation and characterization of two novel species in the genus Thiomicrorhabdus.</title>
        <authorList>
            <person name="Mochizuki J."/>
            <person name="Kojima H."/>
            <person name="Fukui M."/>
        </authorList>
    </citation>
    <scope>NUCLEOTIDE SEQUENCE [LARGE SCALE GENOMIC DNA]</scope>
    <source>
        <strain evidence="12">AkT22</strain>
    </source>
</reference>
<evidence type="ECO:0000313" key="12">
    <source>
        <dbReference type="Proteomes" id="UP000501466"/>
    </source>
</evidence>
<evidence type="ECO:0000256" key="1">
    <source>
        <dbReference type="ARBA" id="ARBA00000830"/>
    </source>
</evidence>
<evidence type="ECO:0000313" key="11">
    <source>
        <dbReference type="EMBL" id="BBP42682.1"/>
    </source>
</evidence>
<dbReference type="InterPro" id="IPR041492">
    <property type="entry name" value="HAD_2"/>
</dbReference>
<dbReference type="EMBL" id="AP021888">
    <property type="protein sequence ID" value="BBP42682.1"/>
    <property type="molecule type" value="Genomic_DNA"/>
</dbReference>
<dbReference type="SFLD" id="SFLDG01135">
    <property type="entry name" value="C1.5.6:_HAD__Beta-PGM__Phospha"/>
    <property type="match status" value="1"/>
</dbReference>
<dbReference type="Pfam" id="PF13419">
    <property type="entry name" value="HAD_2"/>
    <property type="match status" value="1"/>
</dbReference>
<dbReference type="AlphaFoldDB" id="A0A6F8PKQ4"/>
<sequence>MEKFKPGFVLIDLDGTLVDSVPDLAYCVDEMMKQLDMPLRGEAAVRNWVGNGVQRLVERSLINAIDGMPDPELMAKAYPIYLELYKHNTSQRSCVYEGVIEGLDWMQAQGYTLACVTNKAEAFTVPLLKDKGLFDYFKVIVSGDTCAEKKPHPMPLLFAAEQLGVAPENALMLGDSKSDVKAARAAGFHVFCTTYGYNHGEDIRNYKPDVVMDSFMELPNYLVAKGE</sequence>
<organism evidence="11 12">
    <name type="scientific">Thiosulfativibrio zosterae</name>
    <dbReference type="NCBI Taxonomy" id="2675053"/>
    <lineage>
        <taxon>Bacteria</taxon>
        <taxon>Pseudomonadati</taxon>
        <taxon>Pseudomonadota</taxon>
        <taxon>Gammaproteobacteria</taxon>
        <taxon>Thiotrichales</taxon>
        <taxon>Piscirickettsiaceae</taxon>
        <taxon>Thiosulfativibrio</taxon>
    </lineage>
</organism>
<dbReference type="InterPro" id="IPR006439">
    <property type="entry name" value="HAD-SF_hydro_IA"/>
</dbReference>
<keyword evidence="9 10" id="KW-0119">Carbohydrate metabolism</keyword>
<dbReference type="InterPro" id="IPR050155">
    <property type="entry name" value="HAD-like_hydrolase_sf"/>
</dbReference>
<dbReference type="InterPro" id="IPR036412">
    <property type="entry name" value="HAD-like_sf"/>
</dbReference>
<dbReference type="CDD" id="cd16417">
    <property type="entry name" value="HAD_PGPase"/>
    <property type="match status" value="1"/>
</dbReference>
<evidence type="ECO:0000256" key="6">
    <source>
        <dbReference type="ARBA" id="ARBA00022723"/>
    </source>
</evidence>
<dbReference type="KEGG" id="tzo:THMIRHAT_04280"/>
<dbReference type="UniPathway" id="UPA00865">
    <property type="reaction ID" value="UER00834"/>
</dbReference>
<comment type="cofactor">
    <cofactor evidence="2 10">
        <name>Mg(2+)</name>
        <dbReference type="ChEBI" id="CHEBI:18420"/>
    </cofactor>
</comment>
<feature type="active site" description="Nucleophile" evidence="10">
    <location>
        <position position="12"/>
    </location>
</feature>
<dbReference type="InterPro" id="IPR037512">
    <property type="entry name" value="PGPase_prok"/>
</dbReference>
<dbReference type="GO" id="GO:0005975">
    <property type="term" value="P:carbohydrate metabolic process"/>
    <property type="evidence" value="ECO:0007669"/>
    <property type="project" value="InterPro"/>
</dbReference>
<dbReference type="GO" id="GO:0005829">
    <property type="term" value="C:cytosol"/>
    <property type="evidence" value="ECO:0007669"/>
    <property type="project" value="TreeGrafter"/>
</dbReference>
<dbReference type="GO" id="GO:0006281">
    <property type="term" value="P:DNA repair"/>
    <property type="evidence" value="ECO:0007669"/>
    <property type="project" value="TreeGrafter"/>
</dbReference>
<accession>A0A6F8PKQ4</accession>
<dbReference type="FunFam" id="3.40.50.1000:FF:000022">
    <property type="entry name" value="Phosphoglycolate phosphatase"/>
    <property type="match status" value="1"/>
</dbReference>
<comment type="function">
    <text evidence="10">Specifically catalyzes the dephosphorylation of 2-phosphoglycolate. Is involved in the dissimilation of the intracellular 2-phosphoglycolate formed during the DNA repair of 3'-phosphoglycolate ends, a major class of DNA lesions induced by oxidative stress.</text>
</comment>
<dbReference type="NCBIfam" id="NF009695">
    <property type="entry name" value="PRK13222.1-2"/>
    <property type="match status" value="1"/>
</dbReference>
<evidence type="ECO:0000256" key="9">
    <source>
        <dbReference type="ARBA" id="ARBA00023277"/>
    </source>
</evidence>